<dbReference type="Proteomes" id="UP000828390">
    <property type="component" value="Unassembled WGS sequence"/>
</dbReference>
<reference evidence="1" key="2">
    <citation type="submission" date="2020-11" db="EMBL/GenBank/DDBJ databases">
        <authorList>
            <person name="McCartney M.A."/>
            <person name="Auch B."/>
            <person name="Kono T."/>
            <person name="Mallez S."/>
            <person name="Becker A."/>
            <person name="Gohl D.M."/>
            <person name="Silverstein K.A.T."/>
            <person name="Koren S."/>
            <person name="Bechman K.B."/>
            <person name="Herman A."/>
            <person name="Abrahante J.E."/>
            <person name="Garbe J."/>
        </authorList>
    </citation>
    <scope>NUCLEOTIDE SEQUENCE</scope>
    <source>
        <strain evidence="1">Duluth1</strain>
        <tissue evidence="1">Whole animal</tissue>
    </source>
</reference>
<dbReference type="EMBL" id="JAIWYP010000009">
    <property type="protein sequence ID" value="KAH3772969.1"/>
    <property type="molecule type" value="Genomic_DNA"/>
</dbReference>
<gene>
    <name evidence="1" type="ORF">DPMN_174317</name>
</gene>
<accession>A0A9D4IH05</accession>
<comment type="caution">
    <text evidence="1">The sequence shown here is derived from an EMBL/GenBank/DDBJ whole genome shotgun (WGS) entry which is preliminary data.</text>
</comment>
<protein>
    <submittedName>
        <fullName evidence="1">Uncharacterized protein</fullName>
    </submittedName>
</protein>
<evidence type="ECO:0000313" key="1">
    <source>
        <dbReference type="EMBL" id="KAH3772969.1"/>
    </source>
</evidence>
<keyword evidence="2" id="KW-1185">Reference proteome</keyword>
<name>A0A9D4IH05_DREPO</name>
<evidence type="ECO:0000313" key="2">
    <source>
        <dbReference type="Proteomes" id="UP000828390"/>
    </source>
</evidence>
<organism evidence="1 2">
    <name type="scientific">Dreissena polymorpha</name>
    <name type="common">Zebra mussel</name>
    <name type="synonym">Mytilus polymorpha</name>
    <dbReference type="NCBI Taxonomy" id="45954"/>
    <lineage>
        <taxon>Eukaryota</taxon>
        <taxon>Metazoa</taxon>
        <taxon>Spiralia</taxon>
        <taxon>Lophotrochozoa</taxon>
        <taxon>Mollusca</taxon>
        <taxon>Bivalvia</taxon>
        <taxon>Autobranchia</taxon>
        <taxon>Heteroconchia</taxon>
        <taxon>Euheterodonta</taxon>
        <taxon>Imparidentia</taxon>
        <taxon>Neoheterodontei</taxon>
        <taxon>Myida</taxon>
        <taxon>Dreissenoidea</taxon>
        <taxon>Dreissenidae</taxon>
        <taxon>Dreissena</taxon>
    </lineage>
</organism>
<sequence length="107" mass="11864">MEVSGGPKCQLCDKLGTMQHTLSSCQTTLTQGRYRWRHGTVHKELADILERERRKTRPTNKKALPTTKFVKEGQTAKKSRTAATAILAESIALGDEGRPRKTAGIQT</sequence>
<reference evidence="1" key="1">
    <citation type="journal article" date="2019" name="bioRxiv">
        <title>The Genome of the Zebra Mussel, Dreissena polymorpha: A Resource for Invasive Species Research.</title>
        <authorList>
            <person name="McCartney M.A."/>
            <person name="Auch B."/>
            <person name="Kono T."/>
            <person name="Mallez S."/>
            <person name="Zhang Y."/>
            <person name="Obille A."/>
            <person name="Becker A."/>
            <person name="Abrahante J.E."/>
            <person name="Garbe J."/>
            <person name="Badalamenti J.P."/>
            <person name="Herman A."/>
            <person name="Mangelson H."/>
            <person name="Liachko I."/>
            <person name="Sullivan S."/>
            <person name="Sone E.D."/>
            <person name="Koren S."/>
            <person name="Silverstein K.A.T."/>
            <person name="Beckman K.B."/>
            <person name="Gohl D.M."/>
        </authorList>
    </citation>
    <scope>NUCLEOTIDE SEQUENCE</scope>
    <source>
        <strain evidence="1">Duluth1</strain>
        <tissue evidence="1">Whole animal</tissue>
    </source>
</reference>
<proteinExistence type="predicted"/>
<dbReference type="AlphaFoldDB" id="A0A9D4IH05"/>